<sequence>MSNVTTEQKLQLVQQVRSRYHEDQYDMSNRERLLYGRSSILPEKQGYSSAWGDPYNEPLQPGEESFTFLKLRFLIALFLAAAVIVMDANHMSVAGITSEKIFQAISADYEDAIEAWVETISTSR</sequence>
<dbReference type="AlphaFoldDB" id="A0A2K4ZM54"/>
<evidence type="ECO:0000313" key="2">
    <source>
        <dbReference type="Proteomes" id="UP000236311"/>
    </source>
</evidence>
<dbReference type="Proteomes" id="UP000236311">
    <property type="component" value="Unassembled WGS sequence"/>
</dbReference>
<reference evidence="1 2" key="1">
    <citation type="submission" date="2018-01" db="EMBL/GenBank/DDBJ databases">
        <authorList>
            <person name="Gaut B.S."/>
            <person name="Morton B.R."/>
            <person name="Clegg M.T."/>
            <person name="Duvall M.R."/>
        </authorList>
    </citation>
    <scope>NUCLEOTIDE SEQUENCE [LARGE SCALE GENOMIC DNA]</scope>
    <source>
        <strain evidence="1">GP69</strain>
    </source>
</reference>
<dbReference type="EMBL" id="OFSM01000027">
    <property type="protein sequence ID" value="SOY31551.1"/>
    <property type="molecule type" value="Genomic_DNA"/>
</dbReference>
<protein>
    <submittedName>
        <fullName evidence="1">Uncharacterized protein</fullName>
    </submittedName>
</protein>
<proteinExistence type="predicted"/>
<gene>
    <name evidence="1" type="ORF">AMURIS_04295</name>
</gene>
<evidence type="ECO:0000313" key="1">
    <source>
        <dbReference type="EMBL" id="SOY31551.1"/>
    </source>
</evidence>
<dbReference type="RefSeq" id="WP_146040149.1">
    <property type="nucleotide sequence ID" value="NZ_CANRXC010000011.1"/>
</dbReference>
<accession>A0A2K4ZM54</accession>
<keyword evidence="2" id="KW-1185">Reference proteome</keyword>
<dbReference type="OrthoDB" id="9867647at2"/>
<organism evidence="1 2">
    <name type="scientific">Acetatifactor muris</name>
    <dbReference type="NCBI Taxonomy" id="879566"/>
    <lineage>
        <taxon>Bacteria</taxon>
        <taxon>Bacillati</taxon>
        <taxon>Bacillota</taxon>
        <taxon>Clostridia</taxon>
        <taxon>Lachnospirales</taxon>
        <taxon>Lachnospiraceae</taxon>
        <taxon>Acetatifactor</taxon>
    </lineage>
</organism>
<name>A0A2K4ZM54_9FIRM</name>